<keyword evidence="1" id="KW-1133">Transmembrane helix</keyword>
<evidence type="ECO:0000256" key="1">
    <source>
        <dbReference type="SAM" id="Phobius"/>
    </source>
</evidence>
<accession>A0AAV9MB13</accession>
<name>A0AAV9MB13_9SOLN</name>
<evidence type="ECO:0000313" key="3">
    <source>
        <dbReference type="Proteomes" id="UP001311915"/>
    </source>
</evidence>
<organism evidence="2 3">
    <name type="scientific">Solanum pinnatisectum</name>
    <name type="common">tansyleaf nightshade</name>
    <dbReference type="NCBI Taxonomy" id="50273"/>
    <lineage>
        <taxon>Eukaryota</taxon>
        <taxon>Viridiplantae</taxon>
        <taxon>Streptophyta</taxon>
        <taxon>Embryophyta</taxon>
        <taxon>Tracheophyta</taxon>
        <taxon>Spermatophyta</taxon>
        <taxon>Magnoliopsida</taxon>
        <taxon>eudicotyledons</taxon>
        <taxon>Gunneridae</taxon>
        <taxon>Pentapetalae</taxon>
        <taxon>asterids</taxon>
        <taxon>lamiids</taxon>
        <taxon>Solanales</taxon>
        <taxon>Solanaceae</taxon>
        <taxon>Solanoideae</taxon>
        <taxon>Solaneae</taxon>
        <taxon>Solanum</taxon>
    </lineage>
</organism>
<comment type="caution">
    <text evidence="2">The sequence shown here is derived from an EMBL/GenBank/DDBJ whole genome shotgun (WGS) entry which is preliminary data.</text>
</comment>
<sequence length="239" mass="27183">MKRSNRALYQQLINLEKDWENFKRSNKSLNFPQISEKSDSCSTTTTLDFFKLVEKSPRSLMSSLQNNESPFEEEGVNWKVLKKKNDLDVEEIISDRRTALASGKLKGRRLFGEISDEKSSITTDTTTSEEVISEDEICSDCIVLHEKMDNNENAGGDSLISGSSISSFSTEKVSKEREIRMIEGNHRAPVNLLERNERRYRTCLWLLVMAIFAITVSVFTRGICLMVGKQVEEVVLVPT</sequence>
<dbReference type="AlphaFoldDB" id="A0AAV9MB13"/>
<gene>
    <name evidence="2" type="ORF">R3W88_009334</name>
</gene>
<proteinExistence type="predicted"/>
<evidence type="ECO:0000313" key="2">
    <source>
        <dbReference type="EMBL" id="KAK4735073.1"/>
    </source>
</evidence>
<keyword evidence="1" id="KW-0812">Transmembrane</keyword>
<dbReference type="EMBL" id="JAWPEI010000002">
    <property type="protein sequence ID" value="KAK4735073.1"/>
    <property type="molecule type" value="Genomic_DNA"/>
</dbReference>
<keyword evidence="3" id="KW-1185">Reference proteome</keyword>
<keyword evidence="1" id="KW-0472">Membrane</keyword>
<reference evidence="2 3" key="1">
    <citation type="submission" date="2023-10" db="EMBL/GenBank/DDBJ databases">
        <title>Genome-Wide Identification Analysis in wild type Solanum Pinnatisectum Reveals Some Genes Defensing Phytophthora Infestans.</title>
        <authorList>
            <person name="Sun C."/>
        </authorList>
    </citation>
    <scope>NUCLEOTIDE SEQUENCE [LARGE SCALE GENOMIC DNA]</scope>
    <source>
        <strain evidence="2">LQN</strain>
        <tissue evidence="2">Leaf</tissue>
    </source>
</reference>
<feature type="transmembrane region" description="Helical" evidence="1">
    <location>
        <begin position="204"/>
        <end position="228"/>
    </location>
</feature>
<protein>
    <submittedName>
        <fullName evidence="2">Uncharacterized protein</fullName>
    </submittedName>
</protein>
<dbReference type="Proteomes" id="UP001311915">
    <property type="component" value="Unassembled WGS sequence"/>
</dbReference>